<feature type="domain" description="G-patch" evidence="2">
    <location>
        <begin position="84"/>
        <end position="147"/>
    </location>
</feature>
<feature type="compositionally biased region" description="Basic and acidic residues" evidence="1">
    <location>
        <begin position="52"/>
        <end position="64"/>
    </location>
</feature>
<feature type="region of interest" description="Disordered" evidence="1">
    <location>
        <begin position="238"/>
        <end position="263"/>
    </location>
</feature>
<protein>
    <recommendedName>
        <fullName evidence="2">G-patch domain-containing protein</fullName>
    </recommendedName>
</protein>
<dbReference type="PROSITE" id="PS50174">
    <property type="entry name" value="G_PATCH"/>
    <property type="match status" value="1"/>
</dbReference>
<feature type="region of interest" description="Disordered" evidence="1">
    <location>
        <begin position="1"/>
        <end position="188"/>
    </location>
</feature>
<sequence length="376" mass="42946">MSDEEDDYLSEKFLQQITSKAQSSSSKTYAERRREAQRQAEIKNIAGRTKSRKDIEKEALETLKEGMNTSLFEKEKLAAAEGGTQSKAMKMMSKMGFKPGQTLGRQDETPSVSTLGNESSSSRQGPRSTPIAINLWEGRKGLGAMKRPLSPDSATNELQRAAKQAKRGDQESEEDYRSRNRLEYEERRDEGRLISAQKTCADLDGKSGVMFNYLFINPNLPRLFPAGLWDQLDFDAPEDVDDTYRSGPRKQRRKDNLERLNDEETIDESSLAARLRKDMKRDALSSNRHDYEDEQLGFNTGKRTGAVETEETAITVTAEEVNQVKGFLQQPVRERLQQVLDYLRERHYFCFWCGAKYQSKEDMETSCPGKTEEDHD</sequence>
<dbReference type="STRING" id="933852.A0A0C3BM80"/>
<dbReference type="InterPro" id="IPR000467">
    <property type="entry name" value="G_patch_dom"/>
</dbReference>
<reference evidence="4" key="2">
    <citation type="submission" date="2015-01" db="EMBL/GenBank/DDBJ databases">
        <title>Evolutionary Origins and Diversification of the Mycorrhizal Mutualists.</title>
        <authorList>
            <consortium name="DOE Joint Genome Institute"/>
            <consortium name="Mycorrhizal Genomics Consortium"/>
            <person name="Kohler A."/>
            <person name="Kuo A."/>
            <person name="Nagy L.G."/>
            <person name="Floudas D."/>
            <person name="Copeland A."/>
            <person name="Barry K.W."/>
            <person name="Cichocki N."/>
            <person name="Veneault-Fourrey C."/>
            <person name="LaButti K."/>
            <person name="Lindquist E.A."/>
            <person name="Lipzen A."/>
            <person name="Lundell T."/>
            <person name="Morin E."/>
            <person name="Murat C."/>
            <person name="Riley R."/>
            <person name="Ohm R."/>
            <person name="Sun H."/>
            <person name="Tunlid A."/>
            <person name="Henrissat B."/>
            <person name="Grigoriev I.V."/>
            <person name="Hibbett D.S."/>
            <person name="Martin F."/>
        </authorList>
    </citation>
    <scope>NUCLEOTIDE SEQUENCE [LARGE SCALE GENOMIC DNA]</scope>
    <source>
        <strain evidence="4">MAFF 305830</strain>
    </source>
</reference>
<evidence type="ECO:0000256" key="1">
    <source>
        <dbReference type="SAM" id="MobiDB-lite"/>
    </source>
</evidence>
<proteinExistence type="predicted"/>
<dbReference type="SMART" id="SM01173">
    <property type="entry name" value="DUF4187"/>
    <property type="match status" value="1"/>
</dbReference>
<keyword evidence="4" id="KW-1185">Reference proteome</keyword>
<dbReference type="HOGENOM" id="CLU_046724_1_0_1"/>
<dbReference type="AlphaFoldDB" id="A0A0C3BM80"/>
<dbReference type="InterPro" id="IPR039249">
    <property type="entry name" value="GPATCH11"/>
</dbReference>
<dbReference type="Pfam" id="PF13821">
    <property type="entry name" value="DUF4187"/>
    <property type="match status" value="1"/>
</dbReference>
<evidence type="ECO:0000313" key="4">
    <source>
        <dbReference type="Proteomes" id="UP000054097"/>
    </source>
</evidence>
<gene>
    <name evidence="3" type="ORF">M408DRAFT_5783</name>
</gene>
<evidence type="ECO:0000259" key="2">
    <source>
        <dbReference type="PROSITE" id="PS50174"/>
    </source>
</evidence>
<dbReference type="PANTHER" id="PTHR21032:SF0">
    <property type="entry name" value="G PATCH DOMAIN-CONTAINING PROTEIN 11"/>
    <property type="match status" value="1"/>
</dbReference>
<dbReference type="GO" id="GO:0000776">
    <property type="term" value="C:kinetochore"/>
    <property type="evidence" value="ECO:0007669"/>
    <property type="project" value="TreeGrafter"/>
</dbReference>
<dbReference type="EMBL" id="KN824278">
    <property type="protein sequence ID" value="KIM33164.1"/>
    <property type="molecule type" value="Genomic_DNA"/>
</dbReference>
<organism evidence="3 4">
    <name type="scientific">Serendipita vermifera MAFF 305830</name>
    <dbReference type="NCBI Taxonomy" id="933852"/>
    <lineage>
        <taxon>Eukaryota</taxon>
        <taxon>Fungi</taxon>
        <taxon>Dikarya</taxon>
        <taxon>Basidiomycota</taxon>
        <taxon>Agaricomycotina</taxon>
        <taxon>Agaricomycetes</taxon>
        <taxon>Sebacinales</taxon>
        <taxon>Serendipitaceae</taxon>
        <taxon>Serendipita</taxon>
    </lineage>
</organism>
<dbReference type="SMART" id="SM00443">
    <property type="entry name" value="G_patch"/>
    <property type="match status" value="1"/>
</dbReference>
<dbReference type="Proteomes" id="UP000054097">
    <property type="component" value="Unassembled WGS sequence"/>
</dbReference>
<feature type="compositionally biased region" description="Basic and acidic residues" evidence="1">
    <location>
        <begin position="29"/>
        <end position="41"/>
    </location>
</feature>
<reference evidence="3 4" key="1">
    <citation type="submission" date="2014-04" db="EMBL/GenBank/DDBJ databases">
        <authorList>
            <consortium name="DOE Joint Genome Institute"/>
            <person name="Kuo A."/>
            <person name="Zuccaro A."/>
            <person name="Kohler A."/>
            <person name="Nagy L.G."/>
            <person name="Floudas D."/>
            <person name="Copeland A."/>
            <person name="Barry K.W."/>
            <person name="Cichocki N."/>
            <person name="Veneault-Fourrey C."/>
            <person name="LaButti K."/>
            <person name="Lindquist E.A."/>
            <person name="Lipzen A."/>
            <person name="Lundell T."/>
            <person name="Morin E."/>
            <person name="Murat C."/>
            <person name="Sun H."/>
            <person name="Tunlid A."/>
            <person name="Henrissat B."/>
            <person name="Grigoriev I.V."/>
            <person name="Hibbett D.S."/>
            <person name="Martin F."/>
            <person name="Nordberg H.P."/>
            <person name="Cantor M.N."/>
            <person name="Hua S.X."/>
        </authorList>
    </citation>
    <scope>NUCLEOTIDE SEQUENCE [LARGE SCALE GENOMIC DNA]</scope>
    <source>
        <strain evidence="3 4">MAFF 305830</strain>
    </source>
</reference>
<evidence type="ECO:0000313" key="3">
    <source>
        <dbReference type="EMBL" id="KIM33164.1"/>
    </source>
</evidence>
<feature type="compositionally biased region" description="Basic and acidic residues" evidence="1">
    <location>
        <begin position="166"/>
        <end position="188"/>
    </location>
</feature>
<dbReference type="PANTHER" id="PTHR21032">
    <property type="entry name" value="G PATCH DOMAIN-CONTAINING PROTEIN 11"/>
    <property type="match status" value="1"/>
</dbReference>
<dbReference type="InterPro" id="IPR025239">
    <property type="entry name" value="DUF4187"/>
</dbReference>
<accession>A0A0C3BM80</accession>
<dbReference type="OrthoDB" id="786951at2759"/>
<dbReference type="GO" id="GO:0003676">
    <property type="term" value="F:nucleic acid binding"/>
    <property type="evidence" value="ECO:0007669"/>
    <property type="project" value="InterPro"/>
</dbReference>
<feature type="compositionally biased region" description="Polar residues" evidence="1">
    <location>
        <begin position="13"/>
        <end position="28"/>
    </location>
</feature>
<feature type="compositionally biased region" description="Polar residues" evidence="1">
    <location>
        <begin position="109"/>
        <end position="127"/>
    </location>
</feature>
<name>A0A0C3BM80_SERVB</name>
<dbReference type="Pfam" id="PF01585">
    <property type="entry name" value="G-patch"/>
    <property type="match status" value="1"/>
</dbReference>